<accession>A0ABT6AJA4</accession>
<evidence type="ECO:0000313" key="5">
    <source>
        <dbReference type="Proteomes" id="UP001216674"/>
    </source>
</evidence>
<dbReference type="Proteomes" id="UP001216674">
    <property type="component" value="Unassembled WGS sequence"/>
</dbReference>
<dbReference type="PANTHER" id="PTHR43004:SF6">
    <property type="entry name" value="FAD_NAD(P)-BINDING OXIDOREDUCTASE FAMILY PROTEIN"/>
    <property type="match status" value="1"/>
</dbReference>
<dbReference type="Gene3D" id="3.30.9.10">
    <property type="entry name" value="D-Amino Acid Oxidase, subunit A, domain 2"/>
    <property type="match status" value="1"/>
</dbReference>
<evidence type="ECO:0000259" key="3">
    <source>
        <dbReference type="Pfam" id="PF01494"/>
    </source>
</evidence>
<keyword evidence="4" id="KW-0560">Oxidoreductase</keyword>
<keyword evidence="1" id="KW-0285">Flavoprotein</keyword>
<name>A0ABT6AJA4_9BURK</name>
<keyword evidence="5" id="KW-1185">Reference proteome</keyword>
<sequence>MRELEVPVLIVGAGPVGMLMAALLADQGIESLLIEQRDDLHLAPQAHVINTRTQEILASIGVTDEDLAGISTHSAQSRFVTWRRNLADGDLARIEISGAGSLARMEAASSKRTANIPQHHLERLLFAQVARRVRCQTAFGQVWLDAEQSEPCVISSVMDAASGETYRVRSQWLIAADGAGSRVRRSQGLPMVGETNLAHLVTINFEADIRHLVKDSPSILFWVLSAKAPGTFIVHDAARYSVFMTPYYPAYESPKDFPPERCERMLRAALGDRDMPLRITSLSNWTMQAHIAEPYRKGLTFLVGDAAHRFPPTGGLGLNTGAADAHNLA</sequence>
<feature type="non-terminal residue" evidence="4">
    <location>
        <position position="329"/>
    </location>
</feature>
<reference evidence="4 5" key="1">
    <citation type="submission" date="2023-03" db="EMBL/GenBank/DDBJ databases">
        <title>Draft assemblies of triclosan tolerant bacteria isolated from returned activated sludge.</title>
        <authorList>
            <person name="Van Hamelsveld S."/>
        </authorList>
    </citation>
    <scope>NUCLEOTIDE SEQUENCE [LARGE SCALE GENOMIC DNA]</scope>
    <source>
        <strain evidence="4 5">GW210010_S58</strain>
    </source>
</reference>
<dbReference type="SUPFAM" id="SSF51905">
    <property type="entry name" value="FAD/NAD(P)-binding domain"/>
    <property type="match status" value="1"/>
</dbReference>
<dbReference type="Gene3D" id="3.50.50.60">
    <property type="entry name" value="FAD/NAD(P)-binding domain"/>
    <property type="match status" value="1"/>
</dbReference>
<dbReference type="PANTHER" id="PTHR43004">
    <property type="entry name" value="TRK SYSTEM POTASSIUM UPTAKE PROTEIN"/>
    <property type="match status" value="1"/>
</dbReference>
<dbReference type="EMBL" id="JARJLM010000125">
    <property type="protein sequence ID" value="MDF3832694.1"/>
    <property type="molecule type" value="Genomic_DNA"/>
</dbReference>
<dbReference type="InterPro" id="IPR050641">
    <property type="entry name" value="RIFMO-like"/>
</dbReference>
<dbReference type="InterPro" id="IPR002938">
    <property type="entry name" value="FAD-bd"/>
</dbReference>
<dbReference type="InterPro" id="IPR036188">
    <property type="entry name" value="FAD/NAD-bd_sf"/>
</dbReference>
<protein>
    <submittedName>
        <fullName evidence="4">FAD-dependent monooxygenase</fullName>
    </submittedName>
</protein>
<evidence type="ECO:0000256" key="1">
    <source>
        <dbReference type="ARBA" id="ARBA00022630"/>
    </source>
</evidence>
<organism evidence="4 5">
    <name type="scientific">Cupriavidus basilensis</name>
    <dbReference type="NCBI Taxonomy" id="68895"/>
    <lineage>
        <taxon>Bacteria</taxon>
        <taxon>Pseudomonadati</taxon>
        <taxon>Pseudomonadota</taxon>
        <taxon>Betaproteobacteria</taxon>
        <taxon>Burkholderiales</taxon>
        <taxon>Burkholderiaceae</taxon>
        <taxon>Cupriavidus</taxon>
    </lineage>
</organism>
<keyword evidence="4" id="KW-0503">Monooxygenase</keyword>
<dbReference type="Pfam" id="PF01494">
    <property type="entry name" value="FAD_binding_3"/>
    <property type="match status" value="1"/>
</dbReference>
<proteinExistence type="predicted"/>
<comment type="caution">
    <text evidence="4">The sequence shown here is derived from an EMBL/GenBank/DDBJ whole genome shotgun (WGS) entry which is preliminary data.</text>
</comment>
<dbReference type="GO" id="GO:0004497">
    <property type="term" value="F:monooxygenase activity"/>
    <property type="evidence" value="ECO:0007669"/>
    <property type="project" value="UniProtKB-KW"/>
</dbReference>
<dbReference type="RefSeq" id="WP_276264243.1">
    <property type="nucleotide sequence ID" value="NZ_JARJLM010000125.1"/>
</dbReference>
<keyword evidence="2" id="KW-0274">FAD</keyword>
<gene>
    <name evidence="4" type="ORF">P3W85_07000</name>
</gene>
<evidence type="ECO:0000256" key="2">
    <source>
        <dbReference type="ARBA" id="ARBA00022827"/>
    </source>
</evidence>
<dbReference type="PRINTS" id="PR00420">
    <property type="entry name" value="RNGMNOXGNASE"/>
</dbReference>
<evidence type="ECO:0000313" key="4">
    <source>
        <dbReference type="EMBL" id="MDF3832694.1"/>
    </source>
</evidence>
<feature type="domain" description="FAD-binding" evidence="3">
    <location>
        <begin position="5"/>
        <end position="329"/>
    </location>
</feature>